<evidence type="ECO:0000256" key="1">
    <source>
        <dbReference type="SAM" id="MobiDB-lite"/>
    </source>
</evidence>
<accession>A0A6J7E8M1</accession>
<name>A0A6J7E8M1_9ZZZZ</name>
<evidence type="ECO:0000313" key="2">
    <source>
        <dbReference type="EMBL" id="CAB4877174.1"/>
    </source>
</evidence>
<gene>
    <name evidence="2" type="ORF">UFOPK3364_01080</name>
</gene>
<reference evidence="2" key="1">
    <citation type="submission" date="2020-05" db="EMBL/GenBank/DDBJ databases">
        <authorList>
            <person name="Chiriac C."/>
            <person name="Salcher M."/>
            <person name="Ghai R."/>
            <person name="Kavagutti S V."/>
        </authorList>
    </citation>
    <scope>NUCLEOTIDE SEQUENCE</scope>
</reference>
<sequence length="169" mass="17979">MPAKRFAASRSPSTASPKRLMLSRTPGFFSFEITEPSFEGVASTMRWPTIFRNTIRAIGMTTLGRIGARTPPSRTATRMNQGKKAGTLGAILRNVRAATRTSSGRTTPSTNPTVNARPSGSLSTPASLVALTSVGNVSAAVSQRSTNSIASFARFFEGETFVMNTSLPF</sequence>
<organism evidence="2">
    <name type="scientific">freshwater metagenome</name>
    <dbReference type="NCBI Taxonomy" id="449393"/>
    <lineage>
        <taxon>unclassified sequences</taxon>
        <taxon>metagenomes</taxon>
        <taxon>ecological metagenomes</taxon>
    </lineage>
</organism>
<protein>
    <submittedName>
        <fullName evidence="2">Unannotated protein</fullName>
    </submittedName>
</protein>
<dbReference type="EMBL" id="CAFBLO010000136">
    <property type="protein sequence ID" value="CAB4877174.1"/>
    <property type="molecule type" value="Genomic_DNA"/>
</dbReference>
<proteinExistence type="predicted"/>
<feature type="region of interest" description="Disordered" evidence="1">
    <location>
        <begin position="98"/>
        <end position="122"/>
    </location>
</feature>
<feature type="compositionally biased region" description="Low complexity" evidence="1">
    <location>
        <begin position="98"/>
        <end position="113"/>
    </location>
</feature>
<dbReference type="AlphaFoldDB" id="A0A6J7E8M1"/>